<evidence type="ECO:0000313" key="2">
    <source>
        <dbReference type="EMBL" id="SFV89429.1"/>
    </source>
</evidence>
<dbReference type="NCBIfam" id="TIGR01707">
    <property type="entry name" value="gspI"/>
    <property type="match status" value="1"/>
</dbReference>
<dbReference type="GO" id="GO:0015628">
    <property type="term" value="P:protein secretion by the type II secretion system"/>
    <property type="evidence" value="ECO:0007669"/>
    <property type="project" value="InterPro"/>
</dbReference>
<reference evidence="2" key="1">
    <citation type="submission" date="2016-10" db="EMBL/GenBank/DDBJ databases">
        <authorList>
            <person name="de Groot N.N."/>
        </authorList>
    </citation>
    <scope>NUCLEOTIDE SEQUENCE</scope>
</reference>
<dbReference type="SUPFAM" id="SSF54523">
    <property type="entry name" value="Pili subunits"/>
    <property type="match status" value="1"/>
</dbReference>
<feature type="domain" description="Type II secretion system protein GspI C-terminal" evidence="1">
    <location>
        <begin position="29"/>
        <end position="107"/>
    </location>
</feature>
<dbReference type="InterPro" id="IPR003413">
    <property type="entry name" value="T2SS_GspI_C"/>
</dbReference>
<proteinExistence type="predicted"/>
<gene>
    <name evidence="2" type="ORF">MNB_SUP05-SYMBIONT-5-800</name>
</gene>
<evidence type="ECO:0000259" key="1">
    <source>
        <dbReference type="Pfam" id="PF02501"/>
    </source>
</evidence>
<dbReference type="AlphaFoldDB" id="A0A1W1E661"/>
<dbReference type="Pfam" id="PF02501">
    <property type="entry name" value="T2SSI"/>
    <property type="match status" value="1"/>
</dbReference>
<dbReference type="Gene3D" id="3.30.1300.30">
    <property type="entry name" value="GSPII I/J protein-like"/>
    <property type="match status" value="1"/>
</dbReference>
<organism evidence="2">
    <name type="scientific">hydrothermal vent metagenome</name>
    <dbReference type="NCBI Taxonomy" id="652676"/>
    <lineage>
        <taxon>unclassified sequences</taxon>
        <taxon>metagenomes</taxon>
        <taxon>ecological metagenomes</taxon>
    </lineage>
</organism>
<protein>
    <recommendedName>
        <fullName evidence="1">Type II secretion system protein GspI C-terminal domain-containing protein</fullName>
    </recommendedName>
</protein>
<dbReference type="GO" id="GO:0015627">
    <property type="term" value="C:type II protein secretion system complex"/>
    <property type="evidence" value="ECO:0007669"/>
    <property type="project" value="InterPro"/>
</dbReference>
<sequence length="109" mass="12305">MVALSIISIALIGLIKLQSQSVKNLTYFKQKTLSNLVASNLAIEKRLIKPTLGRANGTYVLGKQTWHWKTQTRLTHNTNIIQISLSVFKDKAQIEAKNPLSKLEIYVQK</sequence>
<dbReference type="InterPro" id="IPR010052">
    <property type="entry name" value="T2SS_protein-GspI"/>
</dbReference>
<dbReference type="InterPro" id="IPR045584">
    <property type="entry name" value="Pilin-like"/>
</dbReference>
<accession>A0A1W1E661</accession>
<dbReference type="EMBL" id="FPHZ01000227">
    <property type="protein sequence ID" value="SFV89429.1"/>
    <property type="molecule type" value="Genomic_DNA"/>
</dbReference>
<name>A0A1W1E661_9ZZZZ</name>